<keyword evidence="2" id="KW-0812">Transmembrane</keyword>
<feature type="compositionally biased region" description="Basic and acidic residues" evidence="1">
    <location>
        <begin position="84"/>
        <end position="94"/>
    </location>
</feature>
<keyword evidence="4" id="KW-1185">Reference proteome</keyword>
<dbReference type="RefSeq" id="WP_345444051.1">
    <property type="nucleotide sequence ID" value="NZ_BAABKP010000001.1"/>
</dbReference>
<evidence type="ECO:0008006" key="5">
    <source>
        <dbReference type="Google" id="ProtNLM"/>
    </source>
</evidence>
<name>A0ABP9B1T6_9MICC</name>
<proteinExistence type="predicted"/>
<evidence type="ECO:0000313" key="3">
    <source>
        <dbReference type="EMBL" id="GAA4789181.1"/>
    </source>
</evidence>
<evidence type="ECO:0000256" key="2">
    <source>
        <dbReference type="SAM" id="Phobius"/>
    </source>
</evidence>
<comment type="caution">
    <text evidence="3">The sequence shown here is derived from an EMBL/GenBank/DDBJ whole genome shotgun (WGS) entry which is preliminary data.</text>
</comment>
<dbReference type="Pfam" id="PF14012">
    <property type="entry name" value="DUF4229"/>
    <property type="match status" value="1"/>
</dbReference>
<gene>
    <name evidence="3" type="ORF">GCM10023352_03780</name>
</gene>
<evidence type="ECO:0000313" key="4">
    <source>
        <dbReference type="Proteomes" id="UP001500187"/>
    </source>
</evidence>
<sequence length="94" mass="10486">MNFLKYTIIRLALATAAFFVAYYFGAGLYLSILGGAIIGFAISYLAFPKLHLAAATDFNGWFKRRPAKSKVEEENQAFEDGLDEEARKQEGIDI</sequence>
<dbReference type="Proteomes" id="UP001500187">
    <property type="component" value="Unassembled WGS sequence"/>
</dbReference>
<evidence type="ECO:0000256" key="1">
    <source>
        <dbReference type="SAM" id="MobiDB-lite"/>
    </source>
</evidence>
<keyword evidence="2" id="KW-1133">Transmembrane helix</keyword>
<dbReference type="InterPro" id="IPR025323">
    <property type="entry name" value="DUF4229"/>
</dbReference>
<dbReference type="EMBL" id="BAABKP010000001">
    <property type="protein sequence ID" value="GAA4789181.1"/>
    <property type="molecule type" value="Genomic_DNA"/>
</dbReference>
<protein>
    <recommendedName>
        <fullName evidence="5">DUF4229 domain-containing protein</fullName>
    </recommendedName>
</protein>
<organism evidence="3 4">
    <name type="scientific">Rothia endophytica</name>
    <dbReference type="NCBI Taxonomy" id="1324766"/>
    <lineage>
        <taxon>Bacteria</taxon>
        <taxon>Bacillati</taxon>
        <taxon>Actinomycetota</taxon>
        <taxon>Actinomycetes</taxon>
        <taxon>Micrococcales</taxon>
        <taxon>Micrococcaceae</taxon>
        <taxon>Rothia</taxon>
    </lineage>
</organism>
<feature type="region of interest" description="Disordered" evidence="1">
    <location>
        <begin position="72"/>
        <end position="94"/>
    </location>
</feature>
<feature type="transmembrane region" description="Helical" evidence="2">
    <location>
        <begin position="7"/>
        <end position="24"/>
    </location>
</feature>
<reference evidence="4" key="1">
    <citation type="journal article" date="2019" name="Int. J. Syst. Evol. Microbiol.">
        <title>The Global Catalogue of Microorganisms (GCM) 10K type strain sequencing project: providing services to taxonomists for standard genome sequencing and annotation.</title>
        <authorList>
            <consortium name="The Broad Institute Genomics Platform"/>
            <consortium name="The Broad Institute Genome Sequencing Center for Infectious Disease"/>
            <person name="Wu L."/>
            <person name="Ma J."/>
        </authorList>
    </citation>
    <scope>NUCLEOTIDE SEQUENCE [LARGE SCALE GENOMIC DNA]</scope>
    <source>
        <strain evidence="4">JCM 18541</strain>
    </source>
</reference>
<feature type="transmembrane region" description="Helical" evidence="2">
    <location>
        <begin position="30"/>
        <end position="47"/>
    </location>
</feature>
<keyword evidence="2" id="KW-0472">Membrane</keyword>
<feature type="compositionally biased region" description="Acidic residues" evidence="1">
    <location>
        <begin position="74"/>
        <end position="83"/>
    </location>
</feature>
<accession>A0ABP9B1T6</accession>